<comment type="catalytic activity">
    <reaction evidence="11">
        <text>L-isoleucine + 2-oxoglutarate = (S)-3-methyl-2-oxopentanoate + L-glutamate</text>
        <dbReference type="Rhea" id="RHEA:24801"/>
        <dbReference type="ChEBI" id="CHEBI:16810"/>
        <dbReference type="ChEBI" id="CHEBI:29985"/>
        <dbReference type="ChEBI" id="CHEBI:35146"/>
        <dbReference type="ChEBI" id="CHEBI:58045"/>
        <dbReference type="EC" id="2.6.1.42"/>
    </reaction>
</comment>
<comment type="pathway">
    <text evidence="3">Amino-acid biosynthesis; L-valine biosynthesis; L-valine from pyruvate: step 4/4.</text>
</comment>
<dbReference type="GO" id="GO:0009099">
    <property type="term" value="P:L-valine biosynthetic process"/>
    <property type="evidence" value="ECO:0007669"/>
    <property type="project" value="UniProtKB-UniPathway"/>
</dbReference>
<dbReference type="PIRSF" id="PIRSF006468">
    <property type="entry name" value="BCAT1"/>
    <property type="match status" value="1"/>
</dbReference>
<evidence type="ECO:0000256" key="13">
    <source>
        <dbReference type="PIRSR" id="PIRSR006468-1"/>
    </source>
</evidence>
<dbReference type="UniPathway" id="UPA00048">
    <property type="reaction ID" value="UER00073"/>
</dbReference>
<dbReference type="SUPFAM" id="SSF56752">
    <property type="entry name" value="D-aminoacid aminotransferase-like PLP-dependent enzymes"/>
    <property type="match status" value="1"/>
</dbReference>
<dbReference type="EMBL" id="VKID01000002">
    <property type="protein sequence ID" value="TRX99127.1"/>
    <property type="molecule type" value="Genomic_DNA"/>
</dbReference>
<dbReference type="GO" id="GO:0009097">
    <property type="term" value="P:isoleucine biosynthetic process"/>
    <property type="evidence" value="ECO:0007669"/>
    <property type="project" value="UniProtKB-UniPathway"/>
</dbReference>
<dbReference type="OMA" id="LTEVFAC"/>
<evidence type="ECO:0000256" key="1">
    <source>
        <dbReference type="ARBA" id="ARBA00001933"/>
    </source>
</evidence>
<evidence type="ECO:0000256" key="7">
    <source>
        <dbReference type="ARBA" id="ARBA00022576"/>
    </source>
</evidence>
<gene>
    <name evidence="14" type="ORF">FNV44_05320</name>
</gene>
<dbReference type="InterPro" id="IPR033939">
    <property type="entry name" value="BCAT_family"/>
</dbReference>
<evidence type="ECO:0000313" key="15">
    <source>
        <dbReference type="Proteomes" id="UP000315938"/>
    </source>
</evidence>
<keyword evidence="8 14" id="KW-0808">Transferase</keyword>
<proteinExistence type="inferred from homology"/>
<dbReference type="AlphaFoldDB" id="A0A553IG05"/>
<feature type="modified residue" description="N6-(pyridoxal phosphate)lysine" evidence="13">
    <location>
        <position position="181"/>
    </location>
</feature>
<dbReference type="Proteomes" id="UP000315938">
    <property type="component" value="Unassembled WGS sequence"/>
</dbReference>
<comment type="pathway">
    <text evidence="4">Amino-acid biosynthesis; L-leucine biosynthesis; L-leucine from 3-methyl-2-oxobutanoate: step 4/4.</text>
</comment>
<organism evidence="14 15">
    <name type="scientific">Acholeplasma laidlawii</name>
    <dbReference type="NCBI Taxonomy" id="2148"/>
    <lineage>
        <taxon>Bacteria</taxon>
        <taxon>Bacillati</taxon>
        <taxon>Mycoplasmatota</taxon>
        <taxon>Mollicutes</taxon>
        <taxon>Acholeplasmatales</taxon>
        <taxon>Acholeplasmataceae</taxon>
        <taxon>Acholeplasma</taxon>
    </lineage>
</organism>
<keyword evidence="9" id="KW-0663">Pyridoxal phosphate</keyword>
<dbReference type="NCBIfam" id="TIGR01123">
    <property type="entry name" value="ilvE_II"/>
    <property type="match status" value="1"/>
</dbReference>
<comment type="pathway">
    <text evidence="2">Amino-acid biosynthesis; L-isoleucine biosynthesis; L-isoleucine from 2-oxobutanoate: step 4/4.</text>
</comment>
<accession>A0A553IG05</accession>
<dbReference type="Gene3D" id="3.20.10.10">
    <property type="entry name" value="D-amino Acid Aminotransferase, subunit A, domain 2"/>
    <property type="match status" value="1"/>
</dbReference>
<dbReference type="CDD" id="cd01557">
    <property type="entry name" value="BCAT_beta_family"/>
    <property type="match status" value="1"/>
</dbReference>
<dbReference type="EC" id="2.6.1.42" evidence="6"/>
<evidence type="ECO:0000313" key="14">
    <source>
        <dbReference type="EMBL" id="TRX99127.1"/>
    </source>
</evidence>
<dbReference type="UniPathway" id="UPA00049">
    <property type="reaction ID" value="UER00062"/>
</dbReference>
<dbReference type="Pfam" id="PF01063">
    <property type="entry name" value="Aminotran_4"/>
    <property type="match status" value="1"/>
</dbReference>
<comment type="similarity">
    <text evidence="5">Belongs to the class-IV pyridoxal-phosphate-dependent aminotransferase family.</text>
</comment>
<evidence type="ECO:0000256" key="2">
    <source>
        <dbReference type="ARBA" id="ARBA00004824"/>
    </source>
</evidence>
<dbReference type="InterPro" id="IPR043132">
    <property type="entry name" value="BCAT-like_C"/>
</dbReference>
<evidence type="ECO:0000256" key="9">
    <source>
        <dbReference type="ARBA" id="ARBA00022898"/>
    </source>
</evidence>
<comment type="caution">
    <text evidence="14">The sequence shown here is derived from an EMBL/GenBank/DDBJ whole genome shotgun (WGS) entry which is preliminary data.</text>
</comment>
<dbReference type="GeneID" id="41339291"/>
<dbReference type="UniPathway" id="UPA00047">
    <property type="reaction ID" value="UER00058"/>
</dbReference>
<dbReference type="GO" id="GO:0052654">
    <property type="term" value="F:L-leucine-2-oxoglutarate transaminase activity"/>
    <property type="evidence" value="ECO:0007669"/>
    <property type="project" value="RHEA"/>
</dbReference>
<comment type="cofactor">
    <cofactor evidence="1">
        <name>pyridoxal 5'-phosphate</name>
        <dbReference type="ChEBI" id="CHEBI:597326"/>
    </cofactor>
</comment>
<dbReference type="PANTHER" id="PTHR42825">
    <property type="entry name" value="AMINO ACID AMINOTRANSFERASE"/>
    <property type="match status" value="1"/>
</dbReference>
<dbReference type="InterPro" id="IPR036038">
    <property type="entry name" value="Aminotransferase-like"/>
</dbReference>
<comment type="catalytic activity">
    <reaction evidence="12">
        <text>L-leucine + 2-oxoglutarate = 4-methyl-2-oxopentanoate + L-glutamate</text>
        <dbReference type="Rhea" id="RHEA:18321"/>
        <dbReference type="ChEBI" id="CHEBI:16810"/>
        <dbReference type="ChEBI" id="CHEBI:17865"/>
        <dbReference type="ChEBI" id="CHEBI:29985"/>
        <dbReference type="ChEBI" id="CHEBI:57427"/>
        <dbReference type="EC" id="2.6.1.42"/>
    </reaction>
</comment>
<evidence type="ECO:0000256" key="4">
    <source>
        <dbReference type="ARBA" id="ARBA00005072"/>
    </source>
</evidence>
<evidence type="ECO:0000256" key="5">
    <source>
        <dbReference type="ARBA" id="ARBA00009320"/>
    </source>
</evidence>
<dbReference type="Gene3D" id="3.30.470.10">
    <property type="match status" value="1"/>
</dbReference>
<dbReference type="PANTHER" id="PTHR42825:SF2">
    <property type="entry name" value="BRANCHED-CHAIN-AMINO-ACID AMINOTRANSFERASE 3, CHLOROPLASTIC-RELATED"/>
    <property type="match status" value="1"/>
</dbReference>
<evidence type="ECO:0000256" key="8">
    <source>
        <dbReference type="ARBA" id="ARBA00022679"/>
    </source>
</evidence>
<dbReference type="InterPro" id="IPR005786">
    <property type="entry name" value="B_amino_transII"/>
</dbReference>
<evidence type="ECO:0000256" key="6">
    <source>
        <dbReference type="ARBA" id="ARBA00013053"/>
    </source>
</evidence>
<reference evidence="14 15" key="1">
    <citation type="submission" date="2019-07" db="EMBL/GenBank/DDBJ databases">
        <title>Genome sequence of Acholeplasma laidlawii strain with increased resistance to erythromycin.</title>
        <authorList>
            <person name="Medvedeva E.S."/>
            <person name="Baranova N.B."/>
            <person name="Siniagina M.N."/>
            <person name="Mouzykantov A."/>
            <person name="Chernova O.A."/>
            <person name="Chernov V.M."/>
        </authorList>
    </citation>
    <scope>NUCLEOTIDE SEQUENCE [LARGE SCALE GENOMIC DNA]</scope>
    <source>
        <strain evidence="14 15">PG8REry</strain>
    </source>
</reference>
<evidence type="ECO:0000256" key="12">
    <source>
        <dbReference type="ARBA" id="ARBA00049229"/>
    </source>
</evidence>
<protein>
    <recommendedName>
        <fullName evidence="6">branched-chain-amino-acid transaminase</fullName>
        <ecNumber evidence="6">2.6.1.42</ecNumber>
    </recommendedName>
</protein>
<dbReference type="FunFam" id="3.30.470.10:FF:000004">
    <property type="entry name" value="Branched-chain-amino-acid aminotransferase"/>
    <property type="match status" value="1"/>
</dbReference>
<dbReference type="GO" id="GO:0052655">
    <property type="term" value="F:L-valine-2-oxoglutarate transaminase activity"/>
    <property type="evidence" value="ECO:0007669"/>
    <property type="project" value="RHEA"/>
</dbReference>
<keyword evidence="7 14" id="KW-0032">Aminotransferase</keyword>
<dbReference type="RefSeq" id="WP_012243081.1">
    <property type="nucleotide sequence ID" value="NZ_JACAOE010000002.1"/>
</dbReference>
<sequence length="331" mass="37056">MGTRMKVEGFKYHGTNKVYYAYYKDGKWDEGKLDSSLHFEISAMAVALHYGQSVFEGLKAYRAKDGRTLLFRPDANAKRLQNSCERLLMPKVPVEMFLDAVHKVVEANKDLVPSYESKGTLYIRPFVIGTETVMGVRSSNEFLFCIVATPVGNYFKDGFKPIDLTTTPYDRAAPNGLGHVKSGANYAASLYPKHLAKQQGFDDCLYLDPKTHTKVDETGATNIIAIKDNMFITPQSKSILPSITNNSLQTIAEKMLGMEVIRRAIDVTELSTFDEVGACGTAAVITPISKIHDNGVNYEFKSYEKLHKLYDLIQSIQFGDIKEDFGWVIEV</sequence>
<evidence type="ECO:0000256" key="10">
    <source>
        <dbReference type="ARBA" id="ARBA00048212"/>
    </source>
</evidence>
<name>A0A553IG05_ACHLA</name>
<dbReference type="InterPro" id="IPR001544">
    <property type="entry name" value="Aminotrans_IV"/>
</dbReference>
<comment type="catalytic activity">
    <reaction evidence="10">
        <text>L-valine + 2-oxoglutarate = 3-methyl-2-oxobutanoate + L-glutamate</text>
        <dbReference type="Rhea" id="RHEA:24813"/>
        <dbReference type="ChEBI" id="CHEBI:11851"/>
        <dbReference type="ChEBI" id="CHEBI:16810"/>
        <dbReference type="ChEBI" id="CHEBI:29985"/>
        <dbReference type="ChEBI" id="CHEBI:57762"/>
        <dbReference type="EC" id="2.6.1.42"/>
    </reaction>
</comment>
<dbReference type="InterPro" id="IPR043131">
    <property type="entry name" value="BCAT-like_N"/>
</dbReference>
<dbReference type="GO" id="GO:0052656">
    <property type="term" value="F:L-isoleucine-2-oxoglutarate transaminase activity"/>
    <property type="evidence" value="ECO:0007669"/>
    <property type="project" value="RHEA"/>
</dbReference>
<dbReference type="GO" id="GO:0009098">
    <property type="term" value="P:L-leucine biosynthetic process"/>
    <property type="evidence" value="ECO:0007669"/>
    <property type="project" value="UniProtKB-UniPathway"/>
</dbReference>
<evidence type="ECO:0000256" key="3">
    <source>
        <dbReference type="ARBA" id="ARBA00004931"/>
    </source>
</evidence>
<evidence type="ECO:0000256" key="11">
    <source>
        <dbReference type="ARBA" id="ARBA00048798"/>
    </source>
</evidence>
<dbReference type="NCBIfam" id="NF009897">
    <property type="entry name" value="PRK13357.1"/>
    <property type="match status" value="1"/>
</dbReference>